<name>A0ABT6L6T9_9MYCO</name>
<comment type="caution">
    <text evidence="1">The sequence shown here is derived from an EMBL/GenBank/DDBJ whole genome shotgun (WGS) entry which is preliminary data.</text>
</comment>
<reference evidence="1 2" key="1">
    <citation type="submission" date="2023-04" db="EMBL/GenBank/DDBJ databases">
        <title>Forest soil microbial communities from Buena Vista Peninsula, Colon Province, Panama.</title>
        <authorList>
            <person name="Bouskill N."/>
        </authorList>
    </citation>
    <scope>NUCLEOTIDE SEQUENCE [LARGE SCALE GENOMIC DNA]</scope>
    <source>
        <strain evidence="1 2">AC80</strain>
    </source>
</reference>
<evidence type="ECO:0000313" key="1">
    <source>
        <dbReference type="EMBL" id="MDH6198671.1"/>
    </source>
</evidence>
<sequence length="38" mass="4120">MLIGTEMDHASVTAALRDCLSEQSPDDQAVLGVQRYVV</sequence>
<evidence type="ECO:0000313" key="2">
    <source>
        <dbReference type="Proteomes" id="UP001160130"/>
    </source>
</evidence>
<dbReference type="EMBL" id="JARXVE010000012">
    <property type="protein sequence ID" value="MDH6198671.1"/>
    <property type="molecule type" value="Genomic_DNA"/>
</dbReference>
<keyword evidence="2" id="KW-1185">Reference proteome</keyword>
<gene>
    <name evidence="1" type="ORF">M2272_005331</name>
</gene>
<organism evidence="1 2">
    <name type="scientific">Mycolicibacterium frederiksbergense</name>
    <dbReference type="NCBI Taxonomy" id="117567"/>
    <lineage>
        <taxon>Bacteria</taxon>
        <taxon>Bacillati</taxon>
        <taxon>Actinomycetota</taxon>
        <taxon>Actinomycetes</taxon>
        <taxon>Mycobacteriales</taxon>
        <taxon>Mycobacteriaceae</taxon>
        <taxon>Mycolicibacterium</taxon>
    </lineage>
</organism>
<accession>A0ABT6L6T9</accession>
<protein>
    <submittedName>
        <fullName evidence="1">Uncharacterized protein</fullName>
    </submittedName>
</protein>
<proteinExistence type="predicted"/>
<dbReference type="Proteomes" id="UP001160130">
    <property type="component" value="Unassembled WGS sequence"/>
</dbReference>